<dbReference type="GO" id="GO:0043529">
    <property type="term" value="C:GET complex"/>
    <property type="evidence" value="ECO:0007669"/>
    <property type="project" value="InterPro"/>
</dbReference>
<keyword evidence="3 8" id="KW-0813">Transport</keyword>
<evidence type="ECO:0000256" key="8">
    <source>
        <dbReference type="HAMAP-Rule" id="MF_03113"/>
    </source>
</evidence>
<feature type="transmembrane region" description="Helical" evidence="9">
    <location>
        <begin position="152"/>
        <end position="175"/>
    </location>
</feature>
<dbReference type="PANTHER" id="PTHR42650">
    <property type="entry name" value="TAIL-ANCHORED PROTEIN INSERTION RECEPTOR WRB"/>
    <property type="match status" value="1"/>
</dbReference>
<evidence type="ECO:0000256" key="5">
    <source>
        <dbReference type="ARBA" id="ARBA00022824"/>
    </source>
</evidence>
<dbReference type="Proteomes" id="UP000326924">
    <property type="component" value="Unassembled WGS sequence"/>
</dbReference>
<evidence type="ECO:0000256" key="4">
    <source>
        <dbReference type="ARBA" id="ARBA00022692"/>
    </source>
</evidence>
<comment type="similarity">
    <text evidence="2 8">Belongs to the WRB/GET1 family.</text>
</comment>
<dbReference type="Gene3D" id="1.10.287.660">
    <property type="entry name" value="Helix hairpin bin"/>
    <property type="match status" value="1"/>
</dbReference>
<dbReference type="InterPro" id="IPR028945">
    <property type="entry name" value="Get1"/>
</dbReference>
<evidence type="ECO:0000256" key="1">
    <source>
        <dbReference type="ARBA" id="ARBA00004477"/>
    </source>
</evidence>
<evidence type="ECO:0000256" key="6">
    <source>
        <dbReference type="ARBA" id="ARBA00022989"/>
    </source>
</evidence>
<keyword evidence="6 8" id="KW-1133">Transmembrane helix</keyword>
<gene>
    <name evidence="8" type="primary">GET1</name>
    <name evidence="11" type="ORF">FN846DRAFT_954316</name>
</gene>
<proteinExistence type="inferred from homology"/>
<keyword evidence="10" id="KW-0732">Signal</keyword>
<organism evidence="11 12">
    <name type="scientific">Sphaerosporella brunnea</name>
    <dbReference type="NCBI Taxonomy" id="1250544"/>
    <lineage>
        <taxon>Eukaryota</taxon>
        <taxon>Fungi</taxon>
        <taxon>Dikarya</taxon>
        <taxon>Ascomycota</taxon>
        <taxon>Pezizomycotina</taxon>
        <taxon>Pezizomycetes</taxon>
        <taxon>Pezizales</taxon>
        <taxon>Pyronemataceae</taxon>
        <taxon>Sphaerosporella</taxon>
    </lineage>
</organism>
<evidence type="ECO:0000256" key="9">
    <source>
        <dbReference type="SAM" id="Phobius"/>
    </source>
</evidence>
<evidence type="ECO:0000313" key="12">
    <source>
        <dbReference type="Proteomes" id="UP000326924"/>
    </source>
</evidence>
<keyword evidence="12" id="KW-1185">Reference proteome</keyword>
<evidence type="ECO:0000256" key="7">
    <source>
        <dbReference type="ARBA" id="ARBA00023136"/>
    </source>
</evidence>
<feature type="topological domain" description="Cytoplasmic" evidence="8">
    <location>
        <begin position="167"/>
        <end position="188"/>
    </location>
</feature>
<comment type="caution">
    <text evidence="8">Lacks conserved residue(s) required for the propagation of feature annotation.</text>
</comment>
<comment type="subcellular location">
    <subcellularLocation>
        <location evidence="1">Endoplasmic reticulum membrane</location>
        <topology evidence="1">Multi-pass membrane protein</topology>
    </subcellularLocation>
</comment>
<evidence type="ECO:0000256" key="3">
    <source>
        <dbReference type="ARBA" id="ARBA00022448"/>
    </source>
</evidence>
<dbReference type="PANTHER" id="PTHR42650:SF1">
    <property type="entry name" value="GUIDED ENTRY OF TAIL-ANCHORED PROTEINS FACTOR 1"/>
    <property type="match status" value="1"/>
</dbReference>
<sequence>MISLLLLVLLLTILTQLISTSMVNSLLWAIYVYIYKPPVAQQKAVRAEVLRLKKELAGTSSQDEFARWAKVRRSLDRKVAELEKLNTTLTTQRSALTTHSRSLRWLLTTGLKMFLQFWYSKQPMFWIPVGWVPRPVEWGLAFPRAPTGSVSIHVWAFACGQVVMMVLGLGTAVLVRRRVMGKGEKKVA</sequence>
<accession>A0A5J5ETX6</accession>
<dbReference type="InterPro" id="IPR027538">
    <property type="entry name" value="Get1_fungi"/>
</dbReference>
<dbReference type="InParanoid" id="A0A5J5ETX6"/>
<dbReference type="HAMAP" id="MF_03113">
    <property type="entry name" value="Get1"/>
    <property type="match status" value="1"/>
</dbReference>
<dbReference type="EMBL" id="VXIS01000121">
    <property type="protein sequence ID" value="KAA8903160.1"/>
    <property type="molecule type" value="Genomic_DNA"/>
</dbReference>
<evidence type="ECO:0000313" key="11">
    <source>
        <dbReference type="EMBL" id="KAA8903160.1"/>
    </source>
</evidence>
<name>A0A5J5ETX6_9PEZI</name>
<dbReference type="AlphaFoldDB" id="A0A5J5ETX6"/>
<feature type="topological domain" description="Lumenal" evidence="8">
    <location>
        <position position="1"/>
    </location>
</feature>
<dbReference type="GO" id="GO:0043495">
    <property type="term" value="F:protein-membrane adaptor activity"/>
    <property type="evidence" value="ECO:0007669"/>
    <property type="project" value="TreeGrafter"/>
</dbReference>
<feature type="signal peptide" evidence="10">
    <location>
        <begin position="1"/>
        <end position="20"/>
    </location>
</feature>
<comment type="caution">
    <text evidence="11">The sequence shown here is derived from an EMBL/GenBank/DDBJ whole genome shotgun (WGS) entry which is preliminary data.</text>
</comment>
<dbReference type="InterPro" id="IPR029012">
    <property type="entry name" value="Helix_hairpin_bin_sf"/>
</dbReference>
<evidence type="ECO:0000256" key="2">
    <source>
        <dbReference type="ARBA" id="ARBA00010799"/>
    </source>
</evidence>
<keyword evidence="5 8" id="KW-0256">Endoplasmic reticulum</keyword>
<keyword evidence="7 8" id="KW-0472">Membrane</keyword>
<dbReference type="GO" id="GO:0005789">
    <property type="term" value="C:endoplasmic reticulum membrane"/>
    <property type="evidence" value="ECO:0007669"/>
    <property type="project" value="UniProtKB-SubCell"/>
</dbReference>
<dbReference type="OrthoDB" id="69461at2759"/>
<keyword evidence="4 8" id="KW-0812">Transmembrane</keyword>
<protein>
    <submittedName>
        <fullName evidence="11">WRB/Get1 family</fullName>
    </submittedName>
</protein>
<dbReference type="GO" id="GO:0071816">
    <property type="term" value="P:tail-anchored membrane protein insertion into ER membrane"/>
    <property type="evidence" value="ECO:0007669"/>
    <property type="project" value="InterPro"/>
</dbReference>
<evidence type="ECO:0000256" key="10">
    <source>
        <dbReference type="SAM" id="SignalP"/>
    </source>
</evidence>
<reference evidence="11 12" key="1">
    <citation type="submission" date="2019-09" db="EMBL/GenBank/DDBJ databases">
        <title>Draft genome of the ectomycorrhizal ascomycete Sphaerosporella brunnea.</title>
        <authorList>
            <consortium name="DOE Joint Genome Institute"/>
            <person name="Benucci G.M."/>
            <person name="Marozzi G."/>
            <person name="Antonielli L."/>
            <person name="Sanchez S."/>
            <person name="Marco P."/>
            <person name="Wang X."/>
            <person name="Falini L.B."/>
            <person name="Barry K."/>
            <person name="Haridas S."/>
            <person name="Lipzen A."/>
            <person name="Labutti K."/>
            <person name="Grigoriev I.V."/>
            <person name="Murat C."/>
            <person name="Martin F."/>
            <person name="Albertini E."/>
            <person name="Donnini D."/>
            <person name="Bonito G."/>
        </authorList>
    </citation>
    <scope>NUCLEOTIDE SEQUENCE [LARGE SCALE GENOMIC DNA]</scope>
    <source>
        <strain evidence="11 12">Sb_GMNB300</strain>
    </source>
</reference>
<feature type="chain" id="PRO_5023904610" evidence="10">
    <location>
        <begin position="21"/>
        <end position="188"/>
    </location>
</feature>
<dbReference type="Pfam" id="PF04420">
    <property type="entry name" value="CHD5"/>
    <property type="match status" value="1"/>
</dbReference>
<feature type="topological domain" description="Cytoplasmic" evidence="8">
    <location>
        <begin position="22"/>
        <end position="104"/>
    </location>
</feature>